<gene>
    <name evidence="9" type="primary">thiE</name>
    <name evidence="13" type="ORF">D0544_00230</name>
</gene>
<dbReference type="GO" id="GO:0000287">
    <property type="term" value="F:magnesium ion binding"/>
    <property type="evidence" value="ECO:0007669"/>
    <property type="project" value="UniProtKB-UniRule"/>
</dbReference>
<comment type="similarity">
    <text evidence="9 10">Belongs to the thiamine-phosphate synthase family.</text>
</comment>
<dbReference type="GO" id="GO:0004789">
    <property type="term" value="F:thiamine-phosphate diphosphorylase activity"/>
    <property type="evidence" value="ECO:0007669"/>
    <property type="project" value="UniProtKB-UniRule"/>
</dbReference>
<comment type="catalytic activity">
    <reaction evidence="6 9 10">
        <text>4-methyl-5-(2-phosphooxyethyl)-thiazole + 4-amino-2-methyl-5-(diphosphooxymethyl)pyrimidine + H(+) = thiamine phosphate + diphosphate</text>
        <dbReference type="Rhea" id="RHEA:22328"/>
        <dbReference type="ChEBI" id="CHEBI:15378"/>
        <dbReference type="ChEBI" id="CHEBI:33019"/>
        <dbReference type="ChEBI" id="CHEBI:37575"/>
        <dbReference type="ChEBI" id="CHEBI:57841"/>
        <dbReference type="ChEBI" id="CHEBI:58296"/>
        <dbReference type="EC" id="2.5.1.3"/>
    </reaction>
</comment>
<evidence type="ECO:0000256" key="7">
    <source>
        <dbReference type="ARBA" id="ARBA00047851"/>
    </source>
</evidence>
<proteinExistence type="inferred from homology"/>
<comment type="cofactor">
    <cofactor evidence="9">
        <name>Mg(2+)</name>
        <dbReference type="ChEBI" id="CHEBI:18420"/>
    </cofactor>
    <text evidence="9">Binds 1 Mg(2+) ion per subunit.</text>
</comment>
<comment type="catalytic activity">
    <reaction evidence="8 9 10">
        <text>2-[(2R,5Z)-2-carboxy-4-methylthiazol-5(2H)-ylidene]ethyl phosphate + 4-amino-2-methyl-5-(diphosphooxymethyl)pyrimidine + 2 H(+) = thiamine phosphate + CO2 + diphosphate</text>
        <dbReference type="Rhea" id="RHEA:47844"/>
        <dbReference type="ChEBI" id="CHEBI:15378"/>
        <dbReference type="ChEBI" id="CHEBI:16526"/>
        <dbReference type="ChEBI" id="CHEBI:33019"/>
        <dbReference type="ChEBI" id="CHEBI:37575"/>
        <dbReference type="ChEBI" id="CHEBI:57841"/>
        <dbReference type="ChEBI" id="CHEBI:62899"/>
        <dbReference type="EC" id="2.5.1.3"/>
    </reaction>
</comment>
<dbReference type="PANTHER" id="PTHR20857:SF15">
    <property type="entry name" value="THIAMINE-PHOSPHATE SYNTHASE"/>
    <property type="match status" value="1"/>
</dbReference>
<feature type="binding site" evidence="9">
    <location>
        <position position="67"/>
    </location>
    <ligand>
        <name>4-amino-2-methyl-5-(diphosphooxymethyl)pyrimidine</name>
        <dbReference type="ChEBI" id="CHEBI:57841"/>
    </ligand>
</feature>
<evidence type="ECO:0000259" key="12">
    <source>
        <dbReference type="Pfam" id="PF02581"/>
    </source>
</evidence>
<keyword evidence="2 9" id="KW-0808">Transferase</keyword>
<evidence type="ECO:0000256" key="3">
    <source>
        <dbReference type="ARBA" id="ARBA00022723"/>
    </source>
</evidence>
<evidence type="ECO:0000256" key="2">
    <source>
        <dbReference type="ARBA" id="ARBA00022679"/>
    </source>
</evidence>
<feature type="binding site" evidence="9">
    <location>
        <position position="68"/>
    </location>
    <ligand>
        <name>Mg(2+)</name>
        <dbReference type="ChEBI" id="CHEBI:18420"/>
    </ligand>
</feature>
<protein>
    <recommendedName>
        <fullName evidence="9">Thiamine-phosphate synthase</fullName>
        <shortName evidence="9">TP synthase</shortName>
        <shortName evidence="9">TPS</shortName>
        <ecNumber evidence="9">2.5.1.3</ecNumber>
    </recommendedName>
    <alternativeName>
        <fullName evidence="9">Thiamine-phosphate pyrophosphorylase</fullName>
        <shortName evidence="9">TMP pyrophosphorylase</shortName>
        <shortName evidence="9">TMP-PPase</shortName>
    </alternativeName>
</protein>
<dbReference type="PANTHER" id="PTHR20857">
    <property type="entry name" value="THIAMINE-PHOSPHATE PYROPHOSPHORYLASE"/>
    <property type="match status" value="1"/>
</dbReference>
<dbReference type="GO" id="GO:0009228">
    <property type="term" value="P:thiamine biosynthetic process"/>
    <property type="evidence" value="ECO:0007669"/>
    <property type="project" value="UniProtKB-KW"/>
</dbReference>
<dbReference type="RefSeq" id="WP_125013696.1">
    <property type="nucleotide sequence ID" value="NZ_QWEZ01000001.1"/>
</dbReference>
<keyword evidence="4 9" id="KW-0460">Magnesium</keyword>
<evidence type="ECO:0000256" key="4">
    <source>
        <dbReference type="ARBA" id="ARBA00022842"/>
    </source>
</evidence>
<evidence type="ECO:0000256" key="1">
    <source>
        <dbReference type="ARBA" id="ARBA00005165"/>
    </source>
</evidence>
<keyword evidence="14" id="KW-1185">Reference proteome</keyword>
<evidence type="ECO:0000256" key="6">
    <source>
        <dbReference type="ARBA" id="ARBA00047334"/>
    </source>
</evidence>
<feature type="domain" description="Thiamine phosphate synthase/TenI" evidence="12">
    <location>
        <begin position="5"/>
        <end position="185"/>
    </location>
</feature>
<comment type="catalytic activity">
    <reaction evidence="7 9 10">
        <text>2-(2-carboxy-4-methylthiazol-5-yl)ethyl phosphate + 4-amino-2-methyl-5-(diphosphooxymethyl)pyrimidine + 2 H(+) = thiamine phosphate + CO2 + diphosphate</text>
        <dbReference type="Rhea" id="RHEA:47848"/>
        <dbReference type="ChEBI" id="CHEBI:15378"/>
        <dbReference type="ChEBI" id="CHEBI:16526"/>
        <dbReference type="ChEBI" id="CHEBI:33019"/>
        <dbReference type="ChEBI" id="CHEBI:37575"/>
        <dbReference type="ChEBI" id="CHEBI:57841"/>
        <dbReference type="ChEBI" id="CHEBI:62890"/>
        <dbReference type="EC" id="2.5.1.3"/>
    </reaction>
</comment>
<keyword evidence="5 9" id="KW-0784">Thiamine biosynthesis</keyword>
<evidence type="ECO:0000256" key="8">
    <source>
        <dbReference type="ARBA" id="ARBA00047883"/>
    </source>
</evidence>
<reference evidence="13 14" key="1">
    <citation type="submission" date="2018-08" db="EMBL/GenBank/DDBJ databases">
        <authorList>
            <person name="Khan S.A."/>
        </authorList>
    </citation>
    <scope>NUCLEOTIDE SEQUENCE [LARGE SCALE GENOMIC DNA]</scope>
    <source>
        <strain evidence="13 14">GTF-13</strain>
    </source>
</reference>
<evidence type="ECO:0000313" key="13">
    <source>
        <dbReference type="EMBL" id="RRJ83588.1"/>
    </source>
</evidence>
<organism evidence="13 14">
    <name type="scientific">Aestuariirhabdus litorea</name>
    <dbReference type="NCBI Taxonomy" id="2528527"/>
    <lineage>
        <taxon>Bacteria</taxon>
        <taxon>Pseudomonadati</taxon>
        <taxon>Pseudomonadota</taxon>
        <taxon>Gammaproteobacteria</taxon>
        <taxon>Oceanospirillales</taxon>
        <taxon>Aestuariirhabdaceae</taxon>
        <taxon>Aestuariirhabdus</taxon>
    </lineage>
</organism>
<dbReference type="UniPathway" id="UPA00060">
    <property type="reaction ID" value="UER00141"/>
</dbReference>
<dbReference type="GO" id="GO:0009229">
    <property type="term" value="P:thiamine diphosphate biosynthetic process"/>
    <property type="evidence" value="ECO:0007669"/>
    <property type="project" value="UniProtKB-UniRule"/>
</dbReference>
<dbReference type="SUPFAM" id="SSF51391">
    <property type="entry name" value="Thiamin phosphate synthase"/>
    <property type="match status" value="1"/>
</dbReference>
<dbReference type="EMBL" id="QWEZ01000001">
    <property type="protein sequence ID" value="RRJ83588.1"/>
    <property type="molecule type" value="Genomic_DNA"/>
</dbReference>
<comment type="pathway">
    <text evidence="1 9 11">Cofactor biosynthesis; thiamine diphosphate biosynthesis; thiamine phosphate from 4-amino-2-methyl-5-diphosphomethylpyrimidine and 4-methyl-5-(2-phosphoethyl)-thiazole: step 1/1.</text>
</comment>
<dbReference type="CDD" id="cd00564">
    <property type="entry name" value="TMP_TenI"/>
    <property type="match status" value="1"/>
</dbReference>
<sequence length="206" mass="22452">MIKGLYAITDACLLPPDQLPGAVEQALRGGVRLLQYRDKEPGDARRLEQALHLKRLCDRYSVPLLINDDLALAKACQAAGVHLGQGDLKLQQARAELGPDALIGITCHDSLELAREAQQGGASYVAFGRFFHSHTKPDAPPAPLDLLLRARSQLHLPLVAIGGITVDNAAQVISRGADAIAVIHDLFSSRDIEQRARDLNRIFDRF</sequence>
<keyword evidence="3 9" id="KW-0479">Metal-binding</keyword>
<dbReference type="InterPro" id="IPR034291">
    <property type="entry name" value="TMP_synthase"/>
</dbReference>
<feature type="binding site" evidence="9">
    <location>
        <position position="106"/>
    </location>
    <ligand>
        <name>4-amino-2-methyl-5-(diphosphooxymethyl)pyrimidine</name>
        <dbReference type="ChEBI" id="CHEBI:57841"/>
    </ligand>
</feature>
<feature type="binding site" evidence="9">
    <location>
        <position position="163"/>
    </location>
    <ligand>
        <name>2-[(2R,5Z)-2-carboxy-4-methylthiazol-5(2H)-ylidene]ethyl phosphate</name>
        <dbReference type="ChEBI" id="CHEBI:62899"/>
    </ligand>
</feature>
<feature type="binding site" evidence="9">
    <location>
        <position position="87"/>
    </location>
    <ligand>
        <name>Mg(2+)</name>
        <dbReference type="ChEBI" id="CHEBI:18420"/>
    </ligand>
</feature>
<dbReference type="Gene3D" id="3.20.20.70">
    <property type="entry name" value="Aldolase class I"/>
    <property type="match status" value="1"/>
</dbReference>
<dbReference type="AlphaFoldDB" id="A0A3P3VNT7"/>
<feature type="binding site" evidence="9">
    <location>
        <begin position="133"/>
        <end position="135"/>
    </location>
    <ligand>
        <name>2-[(2R,5Z)-2-carboxy-4-methylthiazol-5(2H)-ylidene]ethyl phosphate</name>
        <dbReference type="ChEBI" id="CHEBI:62899"/>
    </ligand>
</feature>
<accession>A0A3P3VNT7</accession>
<feature type="binding site" evidence="9">
    <location>
        <begin position="35"/>
        <end position="39"/>
    </location>
    <ligand>
        <name>4-amino-2-methyl-5-(diphosphooxymethyl)pyrimidine</name>
        <dbReference type="ChEBI" id="CHEBI:57841"/>
    </ligand>
</feature>
<evidence type="ECO:0000256" key="10">
    <source>
        <dbReference type="RuleBase" id="RU003826"/>
    </source>
</evidence>
<dbReference type="Proteomes" id="UP000280792">
    <property type="component" value="Unassembled WGS sequence"/>
</dbReference>
<comment type="caution">
    <text evidence="13">The sequence shown here is derived from an EMBL/GenBank/DDBJ whole genome shotgun (WGS) entry which is preliminary data.</text>
</comment>
<comment type="function">
    <text evidence="9">Condenses 4-methyl-5-(beta-hydroxyethyl)thiazole monophosphate (THZ-P) and 2-methyl-4-amino-5-hydroxymethyl pyrimidine pyrophosphate (HMP-PP) to form thiamine monophosphate (TMP).</text>
</comment>
<dbReference type="NCBIfam" id="TIGR00693">
    <property type="entry name" value="thiE"/>
    <property type="match status" value="1"/>
</dbReference>
<dbReference type="InterPro" id="IPR013785">
    <property type="entry name" value="Aldolase_TIM"/>
</dbReference>
<evidence type="ECO:0000256" key="9">
    <source>
        <dbReference type="HAMAP-Rule" id="MF_00097"/>
    </source>
</evidence>
<dbReference type="InterPro" id="IPR022998">
    <property type="entry name" value="ThiamineP_synth_TenI"/>
</dbReference>
<name>A0A3P3VNT7_9GAMM</name>
<comment type="caution">
    <text evidence="9">Lacks conserved residue(s) required for the propagation of feature annotation.</text>
</comment>
<dbReference type="GO" id="GO:0005737">
    <property type="term" value="C:cytoplasm"/>
    <property type="evidence" value="ECO:0007669"/>
    <property type="project" value="TreeGrafter"/>
</dbReference>
<evidence type="ECO:0000256" key="5">
    <source>
        <dbReference type="ARBA" id="ARBA00022977"/>
    </source>
</evidence>
<feature type="binding site" evidence="9">
    <location>
        <position position="136"/>
    </location>
    <ligand>
        <name>4-amino-2-methyl-5-(diphosphooxymethyl)pyrimidine</name>
        <dbReference type="ChEBI" id="CHEBI:57841"/>
    </ligand>
</feature>
<dbReference type="EC" id="2.5.1.3" evidence="9"/>
<evidence type="ECO:0000256" key="11">
    <source>
        <dbReference type="RuleBase" id="RU004253"/>
    </source>
</evidence>
<dbReference type="HAMAP" id="MF_00097">
    <property type="entry name" value="TMP_synthase"/>
    <property type="match status" value="1"/>
</dbReference>
<dbReference type="InterPro" id="IPR036206">
    <property type="entry name" value="ThiamineP_synth_sf"/>
</dbReference>
<dbReference type="Pfam" id="PF02581">
    <property type="entry name" value="TMP-TENI"/>
    <property type="match status" value="1"/>
</dbReference>
<evidence type="ECO:0000313" key="14">
    <source>
        <dbReference type="Proteomes" id="UP000280792"/>
    </source>
</evidence>
<reference evidence="13 14" key="2">
    <citation type="submission" date="2018-12" db="EMBL/GenBank/DDBJ databases">
        <title>Simiduia agarivorans gen. nov., sp. nov., a marine, agarolytic bacterium isolated from shallow coastal water from Keelung, Taiwan.</title>
        <authorList>
            <person name="Shieh W.Y."/>
        </authorList>
    </citation>
    <scope>NUCLEOTIDE SEQUENCE [LARGE SCALE GENOMIC DNA]</scope>
    <source>
        <strain evidence="13 14">GTF-13</strain>
    </source>
</reference>